<dbReference type="PATRIC" id="fig|1461583.4.peg.2398"/>
<organism evidence="10">
    <name type="scientific">Metalysinibacillus saudimassiliensis</name>
    <dbReference type="NCBI Taxonomy" id="1461583"/>
    <lineage>
        <taxon>Bacteria</taxon>
        <taxon>Bacillati</taxon>
        <taxon>Bacillota</taxon>
        <taxon>Bacilli</taxon>
        <taxon>Bacillales</taxon>
        <taxon>Caryophanaceae</taxon>
        <taxon>Metalysinibacillus</taxon>
    </lineage>
</organism>
<dbReference type="PANTHER" id="PTHR21039:SF0">
    <property type="entry name" value="HISTIDINOL-PHOSPHATASE"/>
    <property type="match status" value="1"/>
</dbReference>
<evidence type="ECO:0000313" key="10">
    <source>
        <dbReference type="EMBL" id="CEA05484.1"/>
    </source>
</evidence>
<sequence length="265" mass="30128">MRQDKHIHTPFCPHGSTDALEGYIEKAIASGFEEICFTEHAPLPDAFIDPTPLKDSGMNFTLLEAYFTSIAKVKHQYAKDISILCGLEVDFIEGFEQQTTHFLNQYGEQLDDAILSVHFLRDQNHYVCIDYSPKVFMAFAAQLGSITCVYEHYYNTVEKSIIADLGPYKPKRIGHPTLVHKFQLAHKENINDTAMIQQVLRTMQAYNYELDVNSAGLVKEFCLEPYPPYPMIKYAKSLGIPLVFGSDAHTIKGLHQQYDAIKELL</sequence>
<comment type="catalytic activity">
    <reaction evidence="7 8">
        <text>L-histidinol phosphate + H2O = L-histidinol + phosphate</text>
        <dbReference type="Rhea" id="RHEA:14465"/>
        <dbReference type="ChEBI" id="CHEBI:15377"/>
        <dbReference type="ChEBI" id="CHEBI:43474"/>
        <dbReference type="ChEBI" id="CHEBI:57699"/>
        <dbReference type="ChEBI" id="CHEBI:57980"/>
        <dbReference type="EC" id="3.1.3.15"/>
    </reaction>
</comment>
<dbReference type="AlphaFoldDB" id="A0A078MGQ1"/>
<evidence type="ECO:0000256" key="1">
    <source>
        <dbReference type="ARBA" id="ARBA00004970"/>
    </source>
</evidence>
<feature type="domain" description="PHP" evidence="9">
    <location>
        <begin position="5"/>
        <end position="214"/>
    </location>
</feature>
<dbReference type="PANTHER" id="PTHR21039">
    <property type="entry name" value="HISTIDINOL PHOSPHATASE-RELATED"/>
    <property type="match status" value="1"/>
</dbReference>
<dbReference type="Pfam" id="PF02811">
    <property type="entry name" value="PHP"/>
    <property type="match status" value="1"/>
</dbReference>
<comment type="similarity">
    <text evidence="2 8">Belongs to the PHP hydrolase family. HisK subfamily.</text>
</comment>
<keyword evidence="6 8" id="KW-0368">Histidine biosynthesis</keyword>
<comment type="pathway">
    <text evidence="1 8">Amino-acid biosynthesis; L-histidine biosynthesis; L-histidine from 5-phospho-alpha-D-ribose 1-diphosphate: step 8/9.</text>
</comment>
<dbReference type="InterPro" id="IPR016195">
    <property type="entry name" value="Pol/histidinol_Pase-like"/>
</dbReference>
<dbReference type="CDD" id="cd12110">
    <property type="entry name" value="PHP_HisPPase_Hisj_like"/>
    <property type="match status" value="1"/>
</dbReference>
<dbReference type="HOGENOM" id="CLU_054611_2_1_9"/>
<dbReference type="GO" id="GO:0000105">
    <property type="term" value="P:L-histidine biosynthetic process"/>
    <property type="evidence" value="ECO:0007669"/>
    <property type="project" value="UniProtKB-UniRule"/>
</dbReference>
<name>A0A078MGQ1_9BACL</name>
<dbReference type="Gene3D" id="3.20.20.140">
    <property type="entry name" value="Metal-dependent hydrolases"/>
    <property type="match status" value="1"/>
</dbReference>
<reference evidence="10" key="1">
    <citation type="submission" date="2014-07" db="EMBL/GenBank/DDBJ databases">
        <authorList>
            <person name="Urmite Genomes Urmite Genomes"/>
        </authorList>
    </citation>
    <scope>NUCLEOTIDE SEQUENCE</scope>
    <source>
        <strain evidence="10">13S34_air</strain>
    </source>
</reference>
<proteinExistence type="inferred from homology"/>
<dbReference type="NCBIfam" id="NF005996">
    <property type="entry name" value="PRK08123.1"/>
    <property type="match status" value="1"/>
</dbReference>
<evidence type="ECO:0000256" key="2">
    <source>
        <dbReference type="ARBA" id="ARBA00009152"/>
    </source>
</evidence>
<dbReference type="NCBIfam" id="TIGR01856">
    <property type="entry name" value="hisJ_fam"/>
    <property type="match status" value="1"/>
</dbReference>
<dbReference type="UniPathway" id="UPA00031">
    <property type="reaction ID" value="UER00013"/>
</dbReference>
<dbReference type="GO" id="GO:0004401">
    <property type="term" value="F:histidinol-phosphatase activity"/>
    <property type="evidence" value="ECO:0007669"/>
    <property type="project" value="UniProtKB-UniRule"/>
</dbReference>
<evidence type="ECO:0000256" key="4">
    <source>
        <dbReference type="ARBA" id="ARBA00022605"/>
    </source>
</evidence>
<evidence type="ECO:0000256" key="5">
    <source>
        <dbReference type="ARBA" id="ARBA00022801"/>
    </source>
</evidence>
<gene>
    <name evidence="10" type="primary">hisK</name>
    <name evidence="10" type="ORF">BN1050_02481</name>
</gene>
<keyword evidence="5 8" id="KW-0378">Hydrolase</keyword>
<dbReference type="InterPro" id="IPR010140">
    <property type="entry name" value="Histidinol_P_phosphatase_HisJ"/>
</dbReference>
<protein>
    <recommendedName>
        <fullName evidence="3 8">Histidinol-phosphatase</fullName>
        <shortName evidence="8">HolPase</shortName>
        <ecNumber evidence="3 8">3.1.3.15</ecNumber>
    </recommendedName>
</protein>
<evidence type="ECO:0000256" key="8">
    <source>
        <dbReference type="RuleBase" id="RU366003"/>
    </source>
</evidence>
<dbReference type="SUPFAM" id="SSF89550">
    <property type="entry name" value="PHP domain-like"/>
    <property type="match status" value="1"/>
</dbReference>
<evidence type="ECO:0000256" key="3">
    <source>
        <dbReference type="ARBA" id="ARBA00013085"/>
    </source>
</evidence>
<keyword evidence="4 8" id="KW-0028">Amino-acid biosynthesis</keyword>
<evidence type="ECO:0000256" key="7">
    <source>
        <dbReference type="ARBA" id="ARBA00049158"/>
    </source>
</evidence>
<dbReference type="InterPro" id="IPR004013">
    <property type="entry name" value="PHP_dom"/>
</dbReference>
<accession>A0A078MGQ1</accession>
<dbReference type="EMBL" id="LN483078">
    <property type="protein sequence ID" value="CEA05484.1"/>
    <property type="molecule type" value="Genomic_DNA"/>
</dbReference>
<dbReference type="GO" id="GO:0005737">
    <property type="term" value="C:cytoplasm"/>
    <property type="evidence" value="ECO:0007669"/>
    <property type="project" value="TreeGrafter"/>
</dbReference>
<dbReference type="EC" id="3.1.3.15" evidence="3 8"/>
<evidence type="ECO:0000256" key="6">
    <source>
        <dbReference type="ARBA" id="ARBA00023102"/>
    </source>
</evidence>
<evidence type="ECO:0000259" key="9">
    <source>
        <dbReference type="Pfam" id="PF02811"/>
    </source>
</evidence>